<dbReference type="EMBL" id="BLAJ01000021">
    <property type="protein sequence ID" value="GES53590.1"/>
    <property type="molecule type" value="Genomic_DNA"/>
</dbReference>
<keyword evidence="1" id="KW-0472">Membrane</keyword>
<keyword evidence="1" id="KW-1133">Transmembrane helix</keyword>
<protein>
    <recommendedName>
        <fullName evidence="4">Transmembrane protein</fullName>
    </recommendedName>
</protein>
<reference evidence="2 3" key="1">
    <citation type="journal article" date="2020" name="Genome Biol. Evol.">
        <title>Rhizobium dioscoreae sp. nov., a plant growth-promoting bacterium isolated from yam (Dioscorea species).</title>
        <authorList>
            <person name="Ouyabe M."/>
            <person name="Tanaka N."/>
            <person name="Shiwa Y."/>
            <person name="Fujita N."/>
            <person name="Kikuno H."/>
            <person name="Babil P."/>
            <person name="Shiwachi H."/>
        </authorList>
    </citation>
    <scope>NUCLEOTIDE SEQUENCE [LARGE SCALE GENOMIC DNA]</scope>
    <source>
        <strain evidence="2 3">S-93</strain>
    </source>
</reference>
<comment type="caution">
    <text evidence="2">The sequence shown here is derived from an EMBL/GenBank/DDBJ whole genome shotgun (WGS) entry which is preliminary data.</text>
</comment>
<name>A0ABQ0ZDI0_9HYPH</name>
<accession>A0ABQ0ZDI0</accession>
<feature type="transmembrane region" description="Helical" evidence="1">
    <location>
        <begin position="15"/>
        <end position="35"/>
    </location>
</feature>
<sequence>MPRWRTDESPEQSYTRFPCAVVLFSMIGIVAILVYQENTVEPRKQARVFVTAKEAFHVPRDPRIQEEFDFRRFVVVDCETRGCSQRSKHR</sequence>
<evidence type="ECO:0000256" key="1">
    <source>
        <dbReference type="SAM" id="Phobius"/>
    </source>
</evidence>
<evidence type="ECO:0008006" key="4">
    <source>
        <dbReference type="Google" id="ProtNLM"/>
    </source>
</evidence>
<keyword evidence="3" id="KW-1185">Reference proteome</keyword>
<proteinExistence type="predicted"/>
<evidence type="ECO:0000313" key="2">
    <source>
        <dbReference type="EMBL" id="GES53590.1"/>
    </source>
</evidence>
<dbReference type="Proteomes" id="UP000390335">
    <property type="component" value="Unassembled WGS sequence"/>
</dbReference>
<keyword evidence="1" id="KW-0812">Transmembrane</keyword>
<gene>
    <name evidence="2" type="ORF">RsS93_62040</name>
</gene>
<evidence type="ECO:0000313" key="3">
    <source>
        <dbReference type="Proteomes" id="UP000390335"/>
    </source>
</evidence>
<organism evidence="2 3">
    <name type="scientific">Rhizobium dioscoreae</name>
    <dbReference type="NCBI Taxonomy" id="2653122"/>
    <lineage>
        <taxon>Bacteria</taxon>
        <taxon>Pseudomonadati</taxon>
        <taxon>Pseudomonadota</taxon>
        <taxon>Alphaproteobacteria</taxon>
        <taxon>Hyphomicrobiales</taxon>
        <taxon>Rhizobiaceae</taxon>
        <taxon>Rhizobium/Agrobacterium group</taxon>
        <taxon>Rhizobium</taxon>
    </lineage>
</organism>